<gene>
    <name evidence="3" type="ORF">EAS64_25050</name>
</gene>
<dbReference type="InterPro" id="IPR050219">
    <property type="entry name" value="DnaG_primase"/>
</dbReference>
<dbReference type="PANTHER" id="PTHR30313">
    <property type="entry name" value="DNA PRIMASE"/>
    <property type="match status" value="1"/>
</dbReference>
<comment type="caution">
    <text evidence="3">The sequence shown here is derived from an EMBL/GenBank/DDBJ whole genome shotgun (WGS) entry which is preliminary data.</text>
</comment>
<dbReference type="GO" id="GO:0005737">
    <property type="term" value="C:cytoplasm"/>
    <property type="evidence" value="ECO:0007669"/>
    <property type="project" value="TreeGrafter"/>
</dbReference>
<dbReference type="OrthoDB" id="4524286at2"/>
<dbReference type="InterPro" id="IPR034151">
    <property type="entry name" value="TOPRIM_DnaG_bac"/>
</dbReference>
<proteinExistence type="predicted"/>
<sequence length="612" mass="64506">MRCDALRWLARREGFAVEREHGAPADGVTFWTPRRIRVPPGLNASQEAWALAHQLGHVLAHGALHHAPGATTSGKGCTGLRKAEADSVAFITCARYGIPVPRYLDPPAAWAGTDPRAQPAATILAAGERVVAAATRITRHLDQAAPDAAVATLRPAAKTAVPQPEAAPAHPAPTPIAARPKRDTRQLAILDDAAAIFSQQLADSWGAAYLLSRGITPATAREWHIGYAAAGWTELTSHLLAAGYAEEEIEATGLARRSSRGTPIDQFRDRVVLPVRAADGRIAGFIGRASPGSTSDVPKYLNSPETSHYKKSDLLFGLREAQGALKAGATPVLVEGPFDAIAVTIAGEGHWVGLAPCGTALTPSQAALLASNCNLAGTGVLVAFDDDPAGVKAAIRAYRILRPFTAILRQPVLAGRDPAQILEQEGPPGLRAVLTAEAVPLLSVIVDADLGRWQHRMSETEGPLLALRSAAALLADLLPPAAADQVRQTTAGTELTAVDDEARPVVSPQVPLVARAFPVDTAIEAVRLASRLGFPADEVVIEIANAVTRQAVRRGPDRSATHARLAASGFPAPTPRWPGDRRAAGPSSRCHDPAYPFTRPTKVTRRPRDTGT</sequence>
<evidence type="ECO:0000259" key="2">
    <source>
        <dbReference type="SMART" id="SM00493"/>
    </source>
</evidence>
<reference evidence="3 4" key="1">
    <citation type="submission" date="2018-11" db="EMBL/GenBank/DDBJ databases">
        <title>Trebonia kvetii gen.nov., sp.nov., a novel acidophilic actinobacterium, and proposal of the new actinobacterial family Treboniaceae fam. nov.</title>
        <authorList>
            <person name="Rapoport D."/>
            <person name="Sagova-Mareckova M."/>
            <person name="Sedlacek I."/>
            <person name="Provaznik J."/>
            <person name="Kralova S."/>
            <person name="Pavlinic D."/>
            <person name="Benes V."/>
            <person name="Kopecky J."/>
        </authorList>
    </citation>
    <scope>NUCLEOTIDE SEQUENCE [LARGE SCALE GENOMIC DNA]</scope>
    <source>
        <strain evidence="3 4">15Tr583</strain>
    </source>
</reference>
<dbReference type="Pfam" id="PF13155">
    <property type="entry name" value="Toprim_2"/>
    <property type="match status" value="1"/>
</dbReference>
<dbReference type="EMBL" id="RPFW01000005">
    <property type="protein sequence ID" value="TVZ02111.1"/>
    <property type="molecule type" value="Genomic_DNA"/>
</dbReference>
<dbReference type="CDD" id="cd03364">
    <property type="entry name" value="TOPRIM_DnaG_primases"/>
    <property type="match status" value="1"/>
</dbReference>
<accession>A0A6P2BUT7</accession>
<dbReference type="SMART" id="SM00493">
    <property type="entry name" value="TOPRIM"/>
    <property type="match status" value="1"/>
</dbReference>
<organism evidence="3 4">
    <name type="scientific">Trebonia kvetii</name>
    <dbReference type="NCBI Taxonomy" id="2480626"/>
    <lineage>
        <taxon>Bacteria</taxon>
        <taxon>Bacillati</taxon>
        <taxon>Actinomycetota</taxon>
        <taxon>Actinomycetes</taxon>
        <taxon>Streptosporangiales</taxon>
        <taxon>Treboniaceae</taxon>
        <taxon>Trebonia</taxon>
    </lineage>
</organism>
<dbReference type="Pfam" id="PF08275">
    <property type="entry name" value="DNAG_N"/>
    <property type="match status" value="1"/>
</dbReference>
<feature type="region of interest" description="Disordered" evidence="1">
    <location>
        <begin position="161"/>
        <end position="180"/>
    </location>
</feature>
<dbReference type="Proteomes" id="UP000460272">
    <property type="component" value="Unassembled WGS sequence"/>
</dbReference>
<evidence type="ECO:0000313" key="4">
    <source>
        <dbReference type="Proteomes" id="UP000460272"/>
    </source>
</evidence>
<dbReference type="InterPro" id="IPR006171">
    <property type="entry name" value="TOPRIM_dom"/>
</dbReference>
<keyword evidence="4" id="KW-1185">Reference proteome</keyword>
<feature type="region of interest" description="Disordered" evidence="1">
    <location>
        <begin position="554"/>
        <end position="612"/>
    </location>
</feature>
<dbReference type="AlphaFoldDB" id="A0A6P2BUT7"/>
<dbReference type="Gene3D" id="3.90.980.10">
    <property type="entry name" value="DNA primase, catalytic core, N-terminal domain"/>
    <property type="match status" value="1"/>
</dbReference>
<dbReference type="Gene3D" id="3.40.1360.10">
    <property type="match status" value="1"/>
</dbReference>
<protein>
    <submittedName>
        <fullName evidence="3">Toprim domain-containing protein</fullName>
    </submittedName>
</protein>
<evidence type="ECO:0000313" key="3">
    <source>
        <dbReference type="EMBL" id="TVZ02111.1"/>
    </source>
</evidence>
<dbReference type="PANTHER" id="PTHR30313:SF2">
    <property type="entry name" value="DNA PRIMASE"/>
    <property type="match status" value="1"/>
</dbReference>
<dbReference type="InterPro" id="IPR013264">
    <property type="entry name" value="DNAG_N"/>
</dbReference>
<dbReference type="SUPFAM" id="SSF56731">
    <property type="entry name" value="DNA primase core"/>
    <property type="match status" value="1"/>
</dbReference>
<dbReference type="InterPro" id="IPR037068">
    <property type="entry name" value="DNA_primase_core_N_sf"/>
</dbReference>
<name>A0A6P2BUT7_9ACTN</name>
<feature type="domain" description="Toprim" evidence="2">
    <location>
        <begin position="329"/>
        <end position="406"/>
    </location>
</feature>
<evidence type="ECO:0000256" key="1">
    <source>
        <dbReference type="SAM" id="MobiDB-lite"/>
    </source>
</evidence>
<dbReference type="GO" id="GO:0006269">
    <property type="term" value="P:DNA replication, synthesis of primer"/>
    <property type="evidence" value="ECO:0007669"/>
    <property type="project" value="TreeGrafter"/>
</dbReference>